<evidence type="ECO:0000256" key="8">
    <source>
        <dbReference type="ARBA" id="ARBA00048988"/>
    </source>
</evidence>
<keyword evidence="13" id="KW-1185">Reference proteome</keyword>
<dbReference type="GO" id="GO:0005524">
    <property type="term" value="F:ATP binding"/>
    <property type="evidence" value="ECO:0007669"/>
    <property type="project" value="UniProtKB-UniRule"/>
</dbReference>
<keyword evidence="4 9" id="KW-0067">ATP-binding</keyword>
<name>A0A177EBE4_9BACT</name>
<dbReference type="EMBL" id="LSFI01000004">
    <property type="protein sequence ID" value="OAG28502.1"/>
    <property type="molecule type" value="Genomic_DNA"/>
</dbReference>
<dbReference type="STRING" id="1795632.TH606_01345"/>
<dbReference type="PROSITE" id="PS51217">
    <property type="entry name" value="UVRD_HELICASE_CTER"/>
    <property type="match status" value="1"/>
</dbReference>
<dbReference type="Pfam" id="PF13361">
    <property type="entry name" value="UvrD_C"/>
    <property type="match status" value="2"/>
</dbReference>
<dbReference type="PANTHER" id="PTHR11070">
    <property type="entry name" value="UVRD / RECB / PCRA DNA HELICASE FAMILY MEMBER"/>
    <property type="match status" value="1"/>
</dbReference>
<dbReference type="RefSeq" id="WP_068540837.1">
    <property type="nucleotide sequence ID" value="NZ_LSFI01000004.1"/>
</dbReference>
<evidence type="ECO:0000256" key="1">
    <source>
        <dbReference type="ARBA" id="ARBA00022741"/>
    </source>
</evidence>
<dbReference type="GO" id="GO:0016887">
    <property type="term" value="F:ATP hydrolysis activity"/>
    <property type="evidence" value="ECO:0007669"/>
    <property type="project" value="RHEA"/>
</dbReference>
<reference evidence="12 13" key="1">
    <citation type="submission" date="2016-02" db="EMBL/GenBank/DDBJ databases">
        <title>Draft genome sequence of Thermodesulfatator sp. S606.</title>
        <authorList>
            <person name="Lai Q."/>
            <person name="Cao J."/>
            <person name="Dupont S."/>
            <person name="Shao Z."/>
            <person name="Jebbar M."/>
            <person name="Alain K."/>
        </authorList>
    </citation>
    <scope>NUCLEOTIDE SEQUENCE [LARGE SCALE GENOMIC DNA]</scope>
    <source>
        <strain evidence="12 13">S606</strain>
    </source>
</reference>
<gene>
    <name evidence="12" type="ORF">TH606_01345</name>
</gene>
<feature type="domain" description="UvrD-like helicase ATP-binding" evidence="10">
    <location>
        <begin position="1"/>
        <end position="424"/>
    </location>
</feature>
<dbReference type="OrthoDB" id="9810135at2"/>
<keyword evidence="1 9" id="KW-0547">Nucleotide-binding</keyword>
<dbReference type="Proteomes" id="UP000076964">
    <property type="component" value="Unassembled WGS sequence"/>
</dbReference>
<dbReference type="InterPro" id="IPR014017">
    <property type="entry name" value="DNA_helicase_UvrD-like_C"/>
</dbReference>
<evidence type="ECO:0000259" key="10">
    <source>
        <dbReference type="PROSITE" id="PS51198"/>
    </source>
</evidence>
<dbReference type="Gene3D" id="3.40.50.300">
    <property type="entry name" value="P-loop containing nucleotide triphosphate hydrolases"/>
    <property type="match status" value="3"/>
</dbReference>
<evidence type="ECO:0000313" key="12">
    <source>
        <dbReference type="EMBL" id="OAG28502.1"/>
    </source>
</evidence>
<evidence type="ECO:0000256" key="2">
    <source>
        <dbReference type="ARBA" id="ARBA00022801"/>
    </source>
</evidence>
<dbReference type="PANTHER" id="PTHR11070:SF67">
    <property type="entry name" value="DNA 3'-5' HELICASE"/>
    <property type="match status" value="1"/>
</dbReference>
<protein>
    <recommendedName>
        <fullName evidence="7">DNA 3'-5' helicase</fullName>
        <ecNumber evidence="7">5.6.2.4</ecNumber>
    </recommendedName>
</protein>
<dbReference type="AlphaFoldDB" id="A0A177EBE4"/>
<evidence type="ECO:0000256" key="9">
    <source>
        <dbReference type="PROSITE-ProRule" id="PRU00560"/>
    </source>
</evidence>
<evidence type="ECO:0000256" key="7">
    <source>
        <dbReference type="ARBA" id="ARBA00034808"/>
    </source>
</evidence>
<keyword evidence="5" id="KW-0413">Isomerase</keyword>
<sequence length="824" mass="94341">MNSPCILRIEASAGAGKTYRLTSRFLELLAELTPSPASLRSVVAITFTNKAAAEMKERLIKALKSIALKTPEGKLLSSDTNLSPQAALKWLEVIFENFNDLQVRTIDSLIFSILKGVALEAGLRPDLEAELKEDVLLNRAYDHLLLSLREGKNDIQDIFREVLITFLEIETRSGFNPERSIRKTLLDLFRHELKGKALARNEKDYLLEELAEKVKTKASQFLGAVNQENLTFRYPTWESKFLDPIENFYATPFHKNSVKELFKGRFIPEHLETLYQDFRESLEEYLLAKAIVRLIPYARLYEKLKEELERLRRQEGLIHGGGWIEVVEKFLREEGVPLVYCKLGAKFRHFLIDEFQDTSQQQWAALKPLVEEALSQGGTLTYVGDIKQAIYVWRGGDPKLFNLVPQELPAELIDEPLLYNWRAKEQLVRFNNQFFKLLAKEKHAQNIALKMLHPEETRKRGVLVCPHTEQLSSFICNTFSQVEQKLPEKKPGGIVKIIFYQGDTREAQEEALKEKLKDILQKKASLIGQKSLAILVRTNDQAEEMAALLFEMGVPAVTENALRLTSSSVVKALISLLSFLDYPYDEVALAGFLRSPVAQGFFQIPKEFWLKAGQKAPLKNLLAQYDPEAYQKYLEPLLAKAGFLSPYDLVREIMFTFKIYERFQAEEAFLHRFLSLVLSFEQEGAGLSSFLEKWEEKAPEERLGLPEEISAVRILTIHAAKGLEFDIVFLPFIHWEIKTPRLISLEEGSLAYAQKPYPGPIKEKVLRERAAQALENLNLLYVAFTRAKEELFVFVSEKKASREKFGTGDIVRDFLYELGFQNAS</sequence>
<dbReference type="InterPro" id="IPR000212">
    <property type="entry name" value="DNA_helicase_UvrD/REP"/>
</dbReference>
<dbReference type="GO" id="GO:0000725">
    <property type="term" value="P:recombinational repair"/>
    <property type="evidence" value="ECO:0007669"/>
    <property type="project" value="TreeGrafter"/>
</dbReference>
<evidence type="ECO:0000256" key="3">
    <source>
        <dbReference type="ARBA" id="ARBA00022806"/>
    </source>
</evidence>
<comment type="caution">
    <text evidence="12">The sequence shown here is derived from an EMBL/GenBank/DDBJ whole genome shotgun (WGS) entry which is preliminary data.</text>
</comment>
<dbReference type="PROSITE" id="PS51198">
    <property type="entry name" value="UVRD_HELICASE_ATP_BIND"/>
    <property type="match status" value="1"/>
</dbReference>
<evidence type="ECO:0000256" key="4">
    <source>
        <dbReference type="ARBA" id="ARBA00022840"/>
    </source>
</evidence>
<feature type="binding site" evidence="9">
    <location>
        <begin position="11"/>
        <end position="18"/>
    </location>
    <ligand>
        <name>ATP</name>
        <dbReference type="ChEBI" id="CHEBI:30616"/>
    </ligand>
</feature>
<comment type="catalytic activity">
    <reaction evidence="8">
        <text>ATP + H2O = ADP + phosphate + H(+)</text>
        <dbReference type="Rhea" id="RHEA:13065"/>
        <dbReference type="ChEBI" id="CHEBI:15377"/>
        <dbReference type="ChEBI" id="CHEBI:15378"/>
        <dbReference type="ChEBI" id="CHEBI:30616"/>
        <dbReference type="ChEBI" id="CHEBI:43474"/>
        <dbReference type="ChEBI" id="CHEBI:456216"/>
        <dbReference type="EC" id="5.6.2.4"/>
    </reaction>
</comment>
<dbReference type="GO" id="GO:0043138">
    <property type="term" value="F:3'-5' DNA helicase activity"/>
    <property type="evidence" value="ECO:0007669"/>
    <property type="project" value="UniProtKB-EC"/>
</dbReference>
<dbReference type="InterPro" id="IPR014016">
    <property type="entry name" value="UvrD-like_ATP-bd"/>
</dbReference>
<dbReference type="InterPro" id="IPR027417">
    <property type="entry name" value="P-loop_NTPase"/>
</dbReference>
<dbReference type="Pfam" id="PF00580">
    <property type="entry name" value="UvrD-helicase"/>
    <property type="match status" value="1"/>
</dbReference>
<feature type="domain" description="UvrD-like helicase C-terminal" evidence="11">
    <location>
        <begin position="465"/>
        <end position="722"/>
    </location>
</feature>
<keyword evidence="3 9" id="KW-0347">Helicase</keyword>
<dbReference type="Gene3D" id="1.10.3170.10">
    <property type="entry name" value="Recbcd, chain B, domain 2"/>
    <property type="match status" value="1"/>
</dbReference>
<dbReference type="GO" id="GO:0003677">
    <property type="term" value="F:DNA binding"/>
    <property type="evidence" value="ECO:0007669"/>
    <property type="project" value="InterPro"/>
</dbReference>
<dbReference type="EC" id="5.6.2.4" evidence="7"/>
<dbReference type="Gene3D" id="1.10.486.10">
    <property type="entry name" value="PCRA, domain 4"/>
    <property type="match status" value="1"/>
</dbReference>
<evidence type="ECO:0000259" key="11">
    <source>
        <dbReference type="PROSITE" id="PS51217"/>
    </source>
</evidence>
<dbReference type="SUPFAM" id="SSF52540">
    <property type="entry name" value="P-loop containing nucleoside triphosphate hydrolases"/>
    <property type="match status" value="1"/>
</dbReference>
<keyword evidence="2 9" id="KW-0378">Hydrolase</keyword>
<evidence type="ECO:0000256" key="6">
    <source>
        <dbReference type="ARBA" id="ARBA00034617"/>
    </source>
</evidence>
<accession>A0A177EBE4</accession>
<evidence type="ECO:0000313" key="13">
    <source>
        <dbReference type="Proteomes" id="UP000076964"/>
    </source>
</evidence>
<dbReference type="GO" id="GO:0005829">
    <property type="term" value="C:cytosol"/>
    <property type="evidence" value="ECO:0007669"/>
    <property type="project" value="TreeGrafter"/>
</dbReference>
<proteinExistence type="predicted"/>
<organism evidence="12 13">
    <name type="scientific">Thermodesulfatator autotrophicus</name>
    <dbReference type="NCBI Taxonomy" id="1795632"/>
    <lineage>
        <taxon>Bacteria</taxon>
        <taxon>Pseudomonadati</taxon>
        <taxon>Thermodesulfobacteriota</taxon>
        <taxon>Thermodesulfobacteria</taxon>
        <taxon>Thermodesulfobacteriales</taxon>
        <taxon>Thermodesulfatatoraceae</taxon>
        <taxon>Thermodesulfatator</taxon>
    </lineage>
</organism>
<evidence type="ECO:0000256" key="5">
    <source>
        <dbReference type="ARBA" id="ARBA00023235"/>
    </source>
</evidence>
<comment type="catalytic activity">
    <reaction evidence="6">
        <text>Couples ATP hydrolysis with the unwinding of duplex DNA by translocating in the 3'-5' direction.</text>
        <dbReference type="EC" id="5.6.2.4"/>
    </reaction>
</comment>